<evidence type="ECO:0000256" key="2">
    <source>
        <dbReference type="ARBA" id="ARBA00006374"/>
    </source>
</evidence>
<evidence type="ECO:0000313" key="4">
    <source>
        <dbReference type="EMBL" id="KAK0464386.1"/>
    </source>
</evidence>
<evidence type="ECO:0000313" key="5">
    <source>
        <dbReference type="Proteomes" id="UP001175211"/>
    </source>
</evidence>
<comment type="subcellular location">
    <subcellularLocation>
        <location evidence="1">Nucleus</location>
    </subcellularLocation>
</comment>
<dbReference type="InterPro" id="IPR010301">
    <property type="entry name" value="RRP1"/>
</dbReference>
<keyword evidence="5" id="KW-1185">Reference proteome</keyword>
<reference evidence="4" key="1">
    <citation type="submission" date="2023-06" db="EMBL/GenBank/DDBJ databases">
        <authorList>
            <consortium name="Lawrence Berkeley National Laboratory"/>
            <person name="Ahrendt S."/>
            <person name="Sahu N."/>
            <person name="Indic B."/>
            <person name="Wong-Bajracharya J."/>
            <person name="Merenyi Z."/>
            <person name="Ke H.-M."/>
            <person name="Monk M."/>
            <person name="Kocsube S."/>
            <person name="Drula E."/>
            <person name="Lipzen A."/>
            <person name="Balint B."/>
            <person name="Henrissat B."/>
            <person name="Andreopoulos B."/>
            <person name="Martin F.M."/>
            <person name="Harder C.B."/>
            <person name="Rigling D."/>
            <person name="Ford K.L."/>
            <person name="Foster G.D."/>
            <person name="Pangilinan J."/>
            <person name="Papanicolaou A."/>
            <person name="Barry K."/>
            <person name="LaButti K."/>
            <person name="Viragh M."/>
            <person name="Koriabine M."/>
            <person name="Yan M."/>
            <person name="Riley R."/>
            <person name="Champramary S."/>
            <person name="Plett K.L."/>
            <person name="Tsai I.J."/>
            <person name="Slot J."/>
            <person name="Sipos G."/>
            <person name="Plett J."/>
            <person name="Nagy L.G."/>
            <person name="Grigoriev I.V."/>
        </authorList>
    </citation>
    <scope>NUCLEOTIDE SEQUENCE</scope>
    <source>
        <strain evidence="4">CCBAS 213</strain>
    </source>
</reference>
<comment type="caution">
    <text evidence="4">The sequence shown here is derived from an EMBL/GenBank/DDBJ whole genome shotgun (WGS) entry which is preliminary data.</text>
</comment>
<evidence type="ECO:0000256" key="1">
    <source>
        <dbReference type="ARBA" id="ARBA00004123"/>
    </source>
</evidence>
<dbReference type="AlphaFoldDB" id="A0AA39NEX4"/>
<dbReference type="Pfam" id="PF05997">
    <property type="entry name" value="Nop52"/>
    <property type="match status" value="1"/>
</dbReference>
<dbReference type="GO" id="GO:0030688">
    <property type="term" value="C:preribosome, small subunit precursor"/>
    <property type="evidence" value="ECO:0007669"/>
    <property type="project" value="InterPro"/>
</dbReference>
<gene>
    <name evidence="4" type="ORF">EV420DRAFT_1039515</name>
</gene>
<dbReference type="GeneID" id="85349028"/>
<keyword evidence="3" id="KW-0539">Nucleus</keyword>
<dbReference type="GO" id="GO:0006364">
    <property type="term" value="P:rRNA processing"/>
    <property type="evidence" value="ECO:0007669"/>
    <property type="project" value="InterPro"/>
</dbReference>
<evidence type="ECO:0000256" key="3">
    <source>
        <dbReference type="ARBA" id="ARBA00023242"/>
    </source>
</evidence>
<dbReference type="RefSeq" id="XP_060335507.1">
    <property type="nucleotide sequence ID" value="XM_060465480.1"/>
</dbReference>
<organism evidence="4 5">
    <name type="scientific">Armillaria tabescens</name>
    <name type="common">Ringless honey mushroom</name>
    <name type="synonym">Agaricus tabescens</name>
    <dbReference type="NCBI Taxonomy" id="1929756"/>
    <lineage>
        <taxon>Eukaryota</taxon>
        <taxon>Fungi</taxon>
        <taxon>Dikarya</taxon>
        <taxon>Basidiomycota</taxon>
        <taxon>Agaricomycotina</taxon>
        <taxon>Agaricomycetes</taxon>
        <taxon>Agaricomycetidae</taxon>
        <taxon>Agaricales</taxon>
        <taxon>Marasmiineae</taxon>
        <taxon>Physalacriaceae</taxon>
        <taxon>Desarmillaria</taxon>
    </lineage>
</organism>
<name>A0AA39NEX4_ARMTA</name>
<proteinExistence type="inferred from homology"/>
<dbReference type="GO" id="GO:0005634">
    <property type="term" value="C:nucleus"/>
    <property type="evidence" value="ECO:0007669"/>
    <property type="project" value="UniProtKB-SubCell"/>
</dbReference>
<sequence length="134" mass="14479">MLITLNGIPVISISSTLQSSSLLFSSSPFAGGYPPGRKILHSSSSSSSPVSPLGKYLAYRTDKKVLNKAIKNLSVFLSDSKDALPPPELARLWKGIFYCFWMSDKPLIRQAVATELTELVLTITSTPAALSFLS</sequence>
<dbReference type="Proteomes" id="UP001175211">
    <property type="component" value="Unassembled WGS sequence"/>
</dbReference>
<dbReference type="EMBL" id="JAUEPS010000006">
    <property type="protein sequence ID" value="KAK0464386.1"/>
    <property type="molecule type" value="Genomic_DNA"/>
</dbReference>
<comment type="similarity">
    <text evidence="2">Belongs to the RRP1 family.</text>
</comment>
<protein>
    <submittedName>
        <fullName evidence="4">Nucleolar protein,Nop52-domain-containing protein</fullName>
    </submittedName>
</protein>
<accession>A0AA39NEX4</accession>